<feature type="non-terminal residue" evidence="2">
    <location>
        <position position="1"/>
    </location>
</feature>
<feature type="non-terminal residue" evidence="2">
    <location>
        <position position="80"/>
    </location>
</feature>
<dbReference type="AlphaFoldDB" id="A0A6J4SLF9"/>
<evidence type="ECO:0000313" key="2">
    <source>
        <dbReference type="EMBL" id="CAA9502409.1"/>
    </source>
</evidence>
<name>A0A6J4SLF9_9ACTN</name>
<proteinExistence type="predicted"/>
<dbReference type="EMBL" id="CADCVR010000066">
    <property type="protein sequence ID" value="CAA9502409.1"/>
    <property type="molecule type" value="Genomic_DNA"/>
</dbReference>
<reference evidence="2" key="1">
    <citation type="submission" date="2020-02" db="EMBL/GenBank/DDBJ databases">
        <authorList>
            <person name="Meier V. D."/>
        </authorList>
    </citation>
    <scope>NUCLEOTIDE SEQUENCE</scope>
    <source>
        <strain evidence="2">AVDCRST_MAG53</strain>
    </source>
</reference>
<feature type="compositionally biased region" description="Low complexity" evidence="1">
    <location>
        <begin position="52"/>
        <end position="64"/>
    </location>
</feature>
<gene>
    <name evidence="2" type="ORF">AVDCRST_MAG53-1980</name>
</gene>
<organism evidence="2">
    <name type="scientific">uncultured Solirubrobacteraceae bacterium</name>
    <dbReference type="NCBI Taxonomy" id="1162706"/>
    <lineage>
        <taxon>Bacteria</taxon>
        <taxon>Bacillati</taxon>
        <taxon>Actinomycetota</taxon>
        <taxon>Thermoleophilia</taxon>
        <taxon>Solirubrobacterales</taxon>
        <taxon>Solirubrobacteraceae</taxon>
        <taxon>environmental samples</taxon>
    </lineage>
</organism>
<feature type="compositionally biased region" description="Basic residues" evidence="1">
    <location>
        <begin position="1"/>
        <end position="13"/>
    </location>
</feature>
<evidence type="ECO:0000256" key="1">
    <source>
        <dbReference type="SAM" id="MobiDB-lite"/>
    </source>
</evidence>
<sequence>APRRSLVRGRRGARGCARSARRRWEGLEDERRSAARRADRPAGPGARRRPAARGAQRARALPAGRGAGGRRDGRPGGAGV</sequence>
<feature type="compositionally biased region" description="Basic and acidic residues" evidence="1">
    <location>
        <begin position="22"/>
        <end position="40"/>
    </location>
</feature>
<protein>
    <submittedName>
        <fullName evidence="2">Uncharacterized protein</fullName>
    </submittedName>
</protein>
<accession>A0A6J4SLF9</accession>
<feature type="region of interest" description="Disordered" evidence="1">
    <location>
        <begin position="1"/>
        <end position="80"/>
    </location>
</feature>